<dbReference type="InterPro" id="IPR019734">
    <property type="entry name" value="TPR_rpt"/>
</dbReference>
<dbReference type="GO" id="GO:0032259">
    <property type="term" value="P:methylation"/>
    <property type="evidence" value="ECO:0007669"/>
    <property type="project" value="UniProtKB-KW"/>
</dbReference>
<keyword evidence="1" id="KW-0489">Methyltransferase</keyword>
<dbReference type="SUPFAM" id="SSF82199">
    <property type="entry name" value="SET domain"/>
    <property type="match status" value="1"/>
</dbReference>
<feature type="region of interest" description="Disordered" evidence="4">
    <location>
        <begin position="375"/>
        <end position="433"/>
    </location>
</feature>
<dbReference type="Gene3D" id="1.25.40.10">
    <property type="entry name" value="Tetratricopeptide repeat domain"/>
    <property type="match status" value="1"/>
</dbReference>
<dbReference type="Proteomes" id="UP000669903">
    <property type="component" value="Unassembled WGS sequence"/>
</dbReference>
<dbReference type="AlphaFoldDB" id="A0A836K8Q8"/>
<keyword evidence="3" id="KW-0949">S-adenosyl-L-methionine</keyword>
<feature type="compositionally biased region" description="Basic residues" evidence="4">
    <location>
        <begin position="396"/>
        <end position="408"/>
    </location>
</feature>
<comment type="caution">
    <text evidence="5">The sequence shown here is derived from an EMBL/GenBank/DDBJ whole genome shotgun (WGS) entry which is preliminary data.</text>
</comment>
<dbReference type="PANTHER" id="PTHR46165">
    <property type="entry name" value="SET AND MYND DOMAIN-CONTAINING PROTEIN 4"/>
    <property type="match status" value="1"/>
</dbReference>
<dbReference type="CDD" id="cd10536">
    <property type="entry name" value="SET_SMYD4"/>
    <property type="match status" value="1"/>
</dbReference>
<proteinExistence type="predicted"/>
<organism evidence="5 6">
    <name type="scientific">Acromyrmex charruanus</name>
    <dbReference type="NCBI Taxonomy" id="2715315"/>
    <lineage>
        <taxon>Eukaryota</taxon>
        <taxon>Metazoa</taxon>
        <taxon>Ecdysozoa</taxon>
        <taxon>Arthropoda</taxon>
        <taxon>Hexapoda</taxon>
        <taxon>Insecta</taxon>
        <taxon>Pterygota</taxon>
        <taxon>Neoptera</taxon>
        <taxon>Endopterygota</taxon>
        <taxon>Hymenoptera</taxon>
        <taxon>Apocrita</taxon>
        <taxon>Aculeata</taxon>
        <taxon>Formicoidea</taxon>
        <taxon>Formicidae</taxon>
        <taxon>Myrmicinae</taxon>
        <taxon>Acromyrmex</taxon>
    </lineage>
</organism>
<dbReference type="GO" id="GO:0042826">
    <property type="term" value="F:histone deacetylase binding"/>
    <property type="evidence" value="ECO:0007669"/>
    <property type="project" value="TreeGrafter"/>
</dbReference>
<feature type="compositionally biased region" description="Basic and acidic residues" evidence="4">
    <location>
        <begin position="409"/>
        <end position="428"/>
    </location>
</feature>
<protein>
    <submittedName>
        <fullName evidence="5">SMYD4 protein</fullName>
    </submittedName>
</protein>
<keyword evidence="6" id="KW-1185">Reference proteome</keyword>
<dbReference type="GO" id="GO:0005634">
    <property type="term" value="C:nucleus"/>
    <property type="evidence" value="ECO:0007669"/>
    <property type="project" value="TreeGrafter"/>
</dbReference>
<evidence type="ECO:0000256" key="2">
    <source>
        <dbReference type="ARBA" id="ARBA00022679"/>
    </source>
</evidence>
<feature type="non-terminal residue" evidence="5">
    <location>
        <position position="1"/>
    </location>
</feature>
<evidence type="ECO:0000313" key="6">
    <source>
        <dbReference type="Proteomes" id="UP000669903"/>
    </source>
</evidence>
<dbReference type="GO" id="GO:0042051">
    <property type="term" value="P:compound eye photoreceptor development"/>
    <property type="evidence" value="ECO:0007669"/>
    <property type="project" value="TreeGrafter"/>
</dbReference>
<dbReference type="GO" id="GO:0008168">
    <property type="term" value="F:methyltransferase activity"/>
    <property type="evidence" value="ECO:0007669"/>
    <property type="project" value="UniProtKB-KW"/>
</dbReference>
<dbReference type="SUPFAM" id="SSF48452">
    <property type="entry name" value="TPR-like"/>
    <property type="match status" value="1"/>
</dbReference>
<dbReference type="SMART" id="SM00028">
    <property type="entry name" value="TPR"/>
    <property type="match status" value="3"/>
</dbReference>
<evidence type="ECO:0000256" key="1">
    <source>
        <dbReference type="ARBA" id="ARBA00022603"/>
    </source>
</evidence>
<dbReference type="InterPro" id="IPR011990">
    <property type="entry name" value="TPR-like_helical_dom_sf"/>
</dbReference>
<sequence>MQDQDEFYRTLCSSETLRSGKKGFFHDFSGHVMQTAGDTWTSRTFGRIDDNEGRVRAIFTDAKVKDVVTDTLAKVKLLFRDKDAEISKRRRLEGYQLAAVGEHDKALLLFSQAVLRAPQPGHYKCGRNKNVDQGLSLSLALLGRAEIFIALKEYYFALEDLRLAAEHDLPDKLMQELQRKNEQCERCLKDNENSLVPFDPRINKMAQLISDKEKSNSGDGDGTPLNGAVNSELRWSSGALEIRETTTAGKHAVATAEIHPGDILLVEPPLAGCLLPEFYGTHCQHCYARLRAPVGCPNCSCVAFCGKKCREVAMATYHKYECKVLALLIGSGMSVLSMVALRMVTQEGPRKCLKIYEELKKNDVERVAMLLAATSTTTPTATPDTHDMKSPASSKSAKRRIRRRKLKESRREEIKKTLMEEKGTKESREGDDESVDVAPYNLVTHADKRTSRDFLQRSVMAAFLLKCLQRVGFFTNPTPDDGTYQRPLYTHNIRRFLLVGAVFNFRNNLPNQVPGVEEITVAALLLRNLQLLQFNAHEFFETRMSAEHRFHGSRPVYLGVAIYPSVARFNHDCYPAVTRYFIGRHIVIRAIRGLRPGDVIAENYGPIFTKRTLAERQRTLTGRYWFQCTCKACQEDWPCFENLTNDSVKLRCPTVGCGGLHLRSWQGKPIKCPDCQKKICLEDRLACLRECEALYERGLASMENERVDEAIETLCDALKRFHQVAYPPHRDTHLAEIALSSCLADYGNTWRLAAL</sequence>
<dbReference type="EMBL" id="JAANIC010000615">
    <property type="protein sequence ID" value="KAG5347554.1"/>
    <property type="molecule type" value="Genomic_DNA"/>
</dbReference>
<evidence type="ECO:0000313" key="5">
    <source>
        <dbReference type="EMBL" id="KAG5347554.1"/>
    </source>
</evidence>
<dbReference type="PANTHER" id="PTHR46165:SF5">
    <property type="entry name" value="RE32936P"/>
    <property type="match status" value="1"/>
</dbReference>
<evidence type="ECO:0000256" key="3">
    <source>
        <dbReference type="ARBA" id="ARBA00022691"/>
    </source>
</evidence>
<feature type="non-terminal residue" evidence="5">
    <location>
        <position position="755"/>
    </location>
</feature>
<dbReference type="InterPro" id="IPR052097">
    <property type="entry name" value="SET-MYND_domain_protein"/>
</dbReference>
<dbReference type="InterPro" id="IPR044421">
    <property type="entry name" value="SMYD4_SET"/>
</dbReference>
<dbReference type="SUPFAM" id="SSF144232">
    <property type="entry name" value="HIT/MYND zinc finger-like"/>
    <property type="match status" value="1"/>
</dbReference>
<reference evidence="5" key="1">
    <citation type="submission" date="2020-03" db="EMBL/GenBank/DDBJ databases">
        <title>Relaxed selection underlies rapid genomic changes in the transitions from sociality to social parasitism in ants.</title>
        <authorList>
            <person name="Bi X."/>
        </authorList>
    </citation>
    <scope>NUCLEOTIDE SEQUENCE</scope>
    <source>
        <strain evidence="5">BGI-DK2014a</strain>
        <tissue evidence="5">Whole body</tissue>
    </source>
</reference>
<gene>
    <name evidence="5" type="primary">Smyd4_5</name>
    <name evidence="5" type="ORF">G6Z76_0013405</name>
</gene>
<keyword evidence="2" id="KW-0808">Transferase</keyword>
<evidence type="ECO:0000256" key="4">
    <source>
        <dbReference type="SAM" id="MobiDB-lite"/>
    </source>
</evidence>
<dbReference type="InterPro" id="IPR046341">
    <property type="entry name" value="SET_dom_sf"/>
</dbReference>
<accession>A0A836K8Q8</accession>
<dbReference type="Gene3D" id="2.170.270.10">
    <property type="entry name" value="SET domain"/>
    <property type="match status" value="1"/>
</dbReference>
<dbReference type="GO" id="GO:0005737">
    <property type="term" value="C:cytoplasm"/>
    <property type="evidence" value="ECO:0007669"/>
    <property type="project" value="TreeGrafter"/>
</dbReference>
<name>A0A836K8Q8_9HYME</name>